<sequence length="590" mass="66704">MGDCKHQKKEKIFPAEVGAAAGAAQPWPTSQKKMMGWGIKSSSGRYGRGGVVSAAGIAREKPTFLRTAIEHLPLVTQLCKALQISRSKRAVATYKPYLIMDVSSYLPAVVAGFLGLLILYNLTVTLARTLAAMADKYGPVFTIRIGIYRTLIVSNHEAVKECFTTNDKILANRPRSNAGTYLAYDHAGFGFAPYGTYWRQMRKLAVLELLSVHRLATLTHVRVSEVDAFIKNLCFFCKKSEQSPNQKISISQRLEVLNLNMMLRTIAGTRYFSDADGENDKEAQRAMKLIKEFSYLLGVTALSEVVPFLKWIDFWGHQVKSMKRISKEMDSLIESWVDEHKLRRFKIGAKNNQDFIDVLLSAIEDDSMFGHTRETIIKATVTVLISAGSDSTSRTLTWILSNLMNNRNAMKRAQEELDLKIGRDRWVEDCDIEKLVYLQAIIKETFRLYPAAPLSVPHQAMEYCRISGYHIPKGTRLFVNVWKLQRDPRIWSNPEEFEPERFLTSYQNVDILGQHFELIPFGSGRRSCPGMSWALQVIRLTIARLLQGFDLATPLNAPVDMTEEPGGTMSKATPLQLVLTPRLPDHLYQL</sequence>
<dbReference type="GO" id="GO:0016709">
    <property type="term" value="F:oxidoreductase activity, acting on paired donors, with incorporation or reduction of molecular oxygen, NAD(P)H as one donor, and incorporation of one atom of oxygen"/>
    <property type="evidence" value="ECO:0007669"/>
    <property type="project" value="UniProtKB-ARBA"/>
</dbReference>
<dbReference type="PROSITE" id="PS00086">
    <property type="entry name" value="CYTOCHROME_P450"/>
    <property type="match status" value="1"/>
</dbReference>
<dbReference type="InterPro" id="IPR017972">
    <property type="entry name" value="Cyt_P450_CS"/>
</dbReference>
<comment type="subcellular location">
    <subcellularLocation>
        <location evidence="1">Membrane</location>
        <topology evidence="1">Single-pass membrane protein</topology>
    </subcellularLocation>
</comment>
<dbReference type="PRINTS" id="PR00463">
    <property type="entry name" value="EP450I"/>
</dbReference>
<evidence type="ECO:0000256" key="13">
    <source>
        <dbReference type="SAM" id="Phobius"/>
    </source>
</evidence>
<keyword evidence="6 13" id="KW-1133">Transmembrane helix</keyword>
<evidence type="ECO:0000256" key="8">
    <source>
        <dbReference type="ARBA" id="ARBA00023004"/>
    </source>
</evidence>
<evidence type="ECO:0000256" key="12">
    <source>
        <dbReference type="RuleBase" id="RU000461"/>
    </source>
</evidence>
<evidence type="ECO:0000256" key="7">
    <source>
        <dbReference type="ARBA" id="ARBA00023002"/>
    </source>
</evidence>
<dbReference type="GO" id="GO:0016020">
    <property type="term" value="C:membrane"/>
    <property type="evidence" value="ECO:0007669"/>
    <property type="project" value="UniProtKB-SubCell"/>
</dbReference>
<gene>
    <name evidence="14" type="ORF">TCM_002795</name>
</gene>
<name>A0A061DV14_THECC</name>
<dbReference type="InterPro" id="IPR036396">
    <property type="entry name" value="Cyt_P450_sf"/>
</dbReference>
<feature type="transmembrane region" description="Helical" evidence="13">
    <location>
        <begin position="97"/>
        <end position="120"/>
    </location>
</feature>
<evidence type="ECO:0000256" key="11">
    <source>
        <dbReference type="PIRSR" id="PIRSR602401-1"/>
    </source>
</evidence>
<dbReference type="PANTHER" id="PTHR47947">
    <property type="entry name" value="CYTOCHROME P450 82C3-RELATED"/>
    <property type="match status" value="1"/>
</dbReference>
<dbReference type="Proteomes" id="UP000026915">
    <property type="component" value="Chromosome 1"/>
</dbReference>
<dbReference type="Gene3D" id="1.10.630.10">
    <property type="entry name" value="Cytochrome P450"/>
    <property type="match status" value="1"/>
</dbReference>
<evidence type="ECO:0000256" key="4">
    <source>
        <dbReference type="ARBA" id="ARBA00022692"/>
    </source>
</evidence>
<keyword evidence="7 12" id="KW-0560">Oxidoreductase</keyword>
<dbReference type="InterPro" id="IPR001128">
    <property type="entry name" value="Cyt_P450"/>
</dbReference>
<dbReference type="FunFam" id="1.10.630.10:FF:000026">
    <property type="entry name" value="Cytochrome P450 82C4"/>
    <property type="match status" value="1"/>
</dbReference>
<evidence type="ECO:0000256" key="9">
    <source>
        <dbReference type="ARBA" id="ARBA00023033"/>
    </source>
</evidence>
<dbReference type="STRING" id="3641.A0A061DV14"/>
<proteinExistence type="inferred from homology"/>
<feature type="binding site" description="axial binding residue" evidence="11">
    <location>
        <position position="528"/>
    </location>
    <ligand>
        <name>heme</name>
        <dbReference type="ChEBI" id="CHEBI:30413"/>
    </ligand>
    <ligandPart>
        <name>Fe</name>
        <dbReference type="ChEBI" id="CHEBI:18248"/>
    </ligandPart>
</feature>
<dbReference type="InParanoid" id="A0A061DV14"/>
<organism evidence="14 15">
    <name type="scientific">Theobroma cacao</name>
    <name type="common">Cacao</name>
    <name type="synonym">Cocoa</name>
    <dbReference type="NCBI Taxonomy" id="3641"/>
    <lineage>
        <taxon>Eukaryota</taxon>
        <taxon>Viridiplantae</taxon>
        <taxon>Streptophyta</taxon>
        <taxon>Embryophyta</taxon>
        <taxon>Tracheophyta</taxon>
        <taxon>Spermatophyta</taxon>
        <taxon>Magnoliopsida</taxon>
        <taxon>eudicotyledons</taxon>
        <taxon>Gunneridae</taxon>
        <taxon>Pentapetalae</taxon>
        <taxon>rosids</taxon>
        <taxon>malvids</taxon>
        <taxon>Malvales</taxon>
        <taxon>Malvaceae</taxon>
        <taxon>Byttnerioideae</taxon>
        <taxon>Theobroma</taxon>
    </lineage>
</organism>
<dbReference type="PANTHER" id="PTHR47947:SF1">
    <property type="entry name" value="CYTOCHROME P450 82E3"/>
    <property type="match status" value="1"/>
</dbReference>
<evidence type="ECO:0000256" key="1">
    <source>
        <dbReference type="ARBA" id="ARBA00004167"/>
    </source>
</evidence>
<dbReference type="SUPFAM" id="SSF48264">
    <property type="entry name" value="Cytochrome P450"/>
    <property type="match status" value="1"/>
</dbReference>
<evidence type="ECO:0000256" key="10">
    <source>
        <dbReference type="ARBA" id="ARBA00023136"/>
    </source>
</evidence>
<keyword evidence="3 11" id="KW-0349">Heme</keyword>
<dbReference type="GO" id="GO:0005506">
    <property type="term" value="F:iron ion binding"/>
    <property type="evidence" value="ECO:0007669"/>
    <property type="project" value="InterPro"/>
</dbReference>
<dbReference type="InterPro" id="IPR050651">
    <property type="entry name" value="Plant_Cytochrome_P450_Monoox"/>
</dbReference>
<keyword evidence="8 11" id="KW-0408">Iron</keyword>
<accession>A0A061DV14</accession>
<comment type="similarity">
    <text evidence="2 12">Belongs to the cytochrome P450 family.</text>
</comment>
<keyword evidence="15" id="KW-1185">Reference proteome</keyword>
<dbReference type="PRINTS" id="PR00385">
    <property type="entry name" value="P450"/>
</dbReference>
<dbReference type="GO" id="GO:0020037">
    <property type="term" value="F:heme binding"/>
    <property type="evidence" value="ECO:0007669"/>
    <property type="project" value="InterPro"/>
</dbReference>
<dbReference type="Gramene" id="EOX93843">
    <property type="protein sequence ID" value="EOX93843"/>
    <property type="gene ID" value="TCM_002795"/>
</dbReference>
<keyword evidence="10 13" id="KW-0472">Membrane</keyword>
<dbReference type="EMBL" id="CM001879">
    <property type="protein sequence ID" value="EOX93843.1"/>
    <property type="molecule type" value="Genomic_DNA"/>
</dbReference>
<comment type="cofactor">
    <cofactor evidence="11">
        <name>heme</name>
        <dbReference type="ChEBI" id="CHEBI:30413"/>
    </cofactor>
</comment>
<dbReference type="eggNOG" id="KOG0156">
    <property type="taxonomic scope" value="Eukaryota"/>
</dbReference>
<evidence type="ECO:0000256" key="6">
    <source>
        <dbReference type="ARBA" id="ARBA00022989"/>
    </source>
</evidence>
<dbReference type="OMA" id="WTICSHK"/>
<evidence type="ECO:0000256" key="5">
    <source>
        <dbReference type="ARBA" id="ARBA00022723"/>
    </source>
</evidence>
<reference evidence="14 15" key="1">
    <citation type="journal article" date="2013" name="Genome Biol.">
        <title>The genome sequence of the most widely cultivated cacao type and its use to identify candidate genes regulating pod color.</title>
        <authorList>
            <person name="Motamayor J.C."/>
            <person name="Mockaitis K."/>
            <person name="Schmutz J."/>
            <person name="Haiminen N."/>
            <person name="Iii D.L."/>
            <person name="Cornejo O."/>
            <person name="Findley S.D."/>
            <person name="Zheng P."/>
            <person name="Utro F."/>
            <person name="Royaert S."/>
            <person name="Saski C."/>
            <person name="Jenkins J."/>
            <person name="Podicheti R."/>
            <person name="Zhao M."/>
            <person name="Scheffler B.E."/>
            <person name="Stack J.C."/>
            <person name="Feltus F.A."/>
            <person name="Mustiga G.M."/>
            <person name="Amores F."/>
            <person name="Phillips W."/>
            <person name="Marelli J.P."/>
            <person name="May G.D."/>
            <person name="Shapiro H."/>
            <person name="Ma J."/>
            <person name="Bustamante C.D."/>
            <person name="Schnell R.J."/>
            <person name="Main D."/>
            <person name="Gilbert D."/>
            <person name="Parida L."/>
            <person name="Kuhn D.N."/>
        </authorList>
    </citation>
    <scope>NUCLEOTIDE SEQUENCE [LARGE SCALE GENOMIC DNA]</scope>
    <source>
        <strain evidence="15">cv. Matina 1-6</strain>
    </source>
</reference>
<dbReference type="AlphaFoldDB" id="A0A061DV14"/>
<dbReference type="InterPro" id="IPR002401">
    <property type="entry name" value="Cyt_P450_E_grp-I"/>
</dbReference>
<evidence type="ECO:0000313" key="14">
    <source>
        <dbReference type="EMBL" id="EOX93843.1"/>
    </source>
</evidence>
<evidence type="ECO:0000256" key="2">
    <source>
        <dbReference type="ARBA" id="ARBA00010617"/>
    </source>
</evidence>
<evidence type="ECO:0000313" key="15">
    <source>
        <dbReference type="Proteomes" id="UP000026915"/>
    </source>
</evidence>
<dbReference type="HOGENOM" id="CLU_001570_4_0_1"/>
<keyword evidence="5 11" id="KW-0479">Metal-binding</keyword>
<keyword evidence="4 13" id="KW-0812">Transmembrane</keyword>
<dbReference type="CDD" id="cd20654">
    <property type="entry name" value="CYP82"/>
    <property type="match status" value="1"/>
</dbReference>
<dbReference type="GO" id="GO:0004497">
    <property type="term" value="F:monooxygenase activity"/>
    <property type="evidence" value="ECO:0000318"/>
    <property type="project" value="GO_Central"/>
</dbReference>
<evidence type="ECO:0000256" key="3">
    <source>
        <dbReference type="ARBA" id="ARBA00022617"/>
    </source>
</evidence>
<protein>
    <submittedName>
        <fullName evidence="14">Cytochrome P450, family 82, subfamily C, polypeptide 2, putative</fullName>
    </submittedName>
</protein>
<keyword evidence="9 12" id="KW-0503">Monooxygenase</keyword>
<dbReference type="Pfam" id="PF00067">
    <property type="entry name" value="p450"/>
    <property type="match status" value="1"/>
</dbReference>